<name>A0A9J5YZ17_SOLCO</name>
<dbReference type="OrthoDB" id="591557at2759"/>
<evidence type="ECO:0000313" key="2">
    <source>
        <dbReference type="EMBL" id="KAG5604126.1"/>
    </source>
</evidence>
<keyword evidence="3" id="KW-1185">Reference proteome</keyword>
<accession>A0A9J5YZ17</accession>
<dbReference type="AlphaFoldDB" id="A0A9J5YZ17"/>
<protein>
    <recommendedName>
        <fullName evidence="1">F-box domain-containing protein</fullName>
    </recommendedName>
</protein>
<dbReference type="NCBIfam" id="TIGR01640">
    <property type="entry name" value="F_box_assoc_1"/>
    <property type="match status" value="2"/>
</dbReference>
<dbReference type="EMBL" id="JACXVP010000005">
    <property type="protein sequence ID" value="KAG5604126.1"/>
    <property type="molecule type" value="Genomic_DNA"/>
</dbReference>
<proteinExistence type="predicted"/>
<dbReference type="PANTHER" id="PTHR31672:SF13">
    <property type="entry name" value="F-BOX PROTEIN CPR30-LIKE"/>
    <property type="match status" value="1"/>
</dbReference>
<sequence>MAESIISVLPHEIIIEILLKVPPKSLLKFTCVSKTWLELISSAKFIKNHLELTANDKEYSHHRIIFQESACNFKVCCLPSMLNKERSTQLFDIGSPMENPTIYTWIVGSVNGLICLYSKIEETILWNPTVKKSKKLPTLGAKLRNGCSYYLKYGFGYDETRDDYKVVVIQCIYEDSSSCDTVVNIYSLKADSWRTINKFQGNFLVNSPGKFVNGKLYWALSADVDTFNMCNIISLDLADETWRRLELPDSYGKGSYPLALGVVGSHLSVLCLNCIEGTNSDVWIRKDCGVEVSWTKIFTVDHPKDLGEFIFFTSIFSVPCYQSNKDEILLLLPPVIMTYNGSTRQVEVVDRFEECAAAEIYILLRLPIKSLSKFMYVSKSWLQLLSSPTFVKNHIKLTADDKGYIYHRLIFLNTNDDFKFCSLPPLFTKQQLIEELFHIDSPIERSILSTHIVGSVNELICVAHVRQREAYIWNPTITKSKELPKSTSNLCPDGIKCGFGYDVSRDDYKVVFIDYPIRHNHRTVVNIYSLRTNSWTTLHDQLQGIFLVNLHGRFVNGKLYWTSSTCINKYKVCNITSFDLADGTWESLELPSCGKDNSYINVGVVGSDLSLLYTSQRGAATSDVWIMKHFGVNIHRCVAPAFTFSIHIRHGEILLVLDSAIMIYDGSTRQLKHTFHVNQCEEIYVESLVNPLTISDQGRRNQESPQSSQLIIYS</sequence>
<evidence type="ECO:0000259" key="1">
    <source>
        <dbReference type="PROSITE" id="PS50181"/>
    </source>
</evidence>
<feature type="domain" description="F-box" evidence="1">
    <location>
        <begin position="3"/>
        <end position="49"/>
    </location>
</feature>
<organism evidence="2 3">
    <name type="scientific">Solanum commersonii</name>
    <name type="common">Commerson's wild potato</name>
    <name type="synonym">Commerson's nightshade</name>
    <dbReference type="NCBI Taxonomy" id="4109"/>
    <lineage>
        <taxon>Eukaryota</taxon>
        <taxon>Viridiplantae</taxon>
        <taxon>Streptophyta</taxon>
        <taxon>Embryophyta</taxon>
        <taxon>Tracheophyta</taxon>
        <taxon>Spermatophyta</taxon>
        <taxon>Magnoliopsida</taxon>
        <taxon>eudicotyledons</taxon>
        <taxon>Gunneridae</taxon>
        <taxon>Pentapetalae</taxon>
        <taxon>asterids</taxon>
        <taxon>lamiids</taxon>
        <taxon>Solanales</taxon>
        <taxon>Solanaceae</taxon>
        <taxon>Solanoideae</taxon>
        <taxon>Solaneae</taxon>
        <taxon>Solanum</taxon>
    </lineage>
</organism>
<reference evidence="2 3" key="1">
    <citation type="submission" date="2020-09" db="EMBL/GenBank/DDBJ databases">
        <title>De no assembly of potato wild relative species, Solanum commersonii.</title>
        <authorList>
            <person name="Cho K."/>
        </authorList>
    </citation>
    <scope>NUCLEOTIDE SEQUENCE [LARGE SCALE GENOMIC DNA]</scope>
    <source>
        <strain evidence="2">LZ3.2</strain>
        <tissue evidence="2">Leaf</tissue>
    </source>
</reference>
<dbReference type="Gene3D" id="1.20.1280.50">
    <property type="match status" value="1"/>
</dbReference>
<dbReference type="Pfam" id="PF07734">
    <property type="entry name" value="FBA_1"/>
    <property type="match status" value="2"/>
</dbReference>
<evidence type="ECO:0000313" key="3">
    <source>
        <dbReference type="Proteomes" id="UP000824120"/>
    </source>
</evidence>
<dbReference type="InterPro" id="IPR050796">
    <property type="entry name" value="SCF_F-box_component"/>
</dbReference>
<dbReference type="InterPro" id="IPR001810">
    <property type="entry name" value="F-box_dom"/>
</dbReference>
<dbReference type="Proteomes" id="UP000824120">
    <property type="component" value="Chromosome 5"/>
</dbReference>
<dbReference type="InterPro" id="IPR017451">
    <property type="entry name" value="F-box-assoc_interact_dom"/>
</dbReference>
<dbReference type="CDD" id="cd22157">
    <property type="entry name" value="F-box_AtFBW1-like"/>
    <property type="match status" value="1"/>
</dbReference>
<dbReference type="PROSITE" id="PS50181">
    <property type="entry name" value="FBOX"/>
    <property type="match status" value="1"/>
</dbReference>
<comment type="caution">
    <text evidence="2">The sequence shown here is derived from an EMBL/GenBank/DDBJ whole genome shotgun (WGS) entry which is preliminary data.</text>
</comment>
<dbReference type="SMART" id="SM00256">
    <property type="entry name" value="FBOX"/>
    <property type="match status" value="2"/>
</dbReference>
<dbReference type="Pfam" id="PF00646">
    <property type="entry name" value="F-box"/>
    <property type="match status" value="2"/>
</dbReference>
<dbReference type="InterPro" id="IPR006527">
    <property type="entry name" value="F-box-assoc_dom_typ1"/>
</dbReference>
<dbReference type="PANTHER" id="PTHR31672">
    <property type="entry name" value="BNACNNG10540D PROTEIN"/>
    <property type="match status" value="1"/>
</dbReference>
<dbReference type="InterPro" id="IPR036047">
    <property type="entry name" value="F-box-like_dom_sf"/>
</dbReference>
<dbReference type="SUPFAM" id="SSF81383">
    <property type="entry name" value="F-box domain"/>
    <property type="match status" value="2"/>
</dbReference>
<gene>
    <name evidence="2" type="ORF">H5410_025618</name>
</gene>